<dbReference type="EMBL" id="HBGS01036515">
    <property type="protein sequence ID" value="CAD9442729.1"/>
    <property type="molecule type" value="Transcribed_RNA"/>
</dbReference>
<reference evidence="3" key="1">
    <citation type="submission" date="2021-01" db="EMBL/GenBank/DDBJ databases">
        <authorList>
            <person name="Corre E."/>
            <person name="Pelletier E."/>
            <person name="Niang G."/>
            <person name="Scheremetjew M."/>
            <person name="Finn R."/>
            <person name="Kale V."/>
            <person name="Holt S."/>
            <person name="Cochrane G."/>
            <person name="Meng A."/>
            <person name="Brown T."/>
            <person name="Cohen L."/>
        </authorList>
    </citation>
    <scope>NUCLEOTIDE SEQUENCE</scope>
    <source>
        <strain evidence="3">CCMP1381</strain>
    </source>
</reference>
<feature type="chain" id="PRO_5030991306" description="Calmodulin" evidence="2">
    <location>
        <begin position="17"/>
        <end position="260"/>
    </location>
</feature>
<evidence type="ECO:0008006" key="4">
    <source>
        <dbReference type="Google" id="ProtNLM"/>
    </source>
</evidence>
<dbReference type="PROSITE" id="PS00018">
    <property type="entry name" value="EF_HAND_1"/>
    <property type="match status" value="1"/>
</dbReference>
<evidence type="ECO:0000313" key="3">
    <source>
        <dbReference type="EMBL" id="CAD9442729.1"/>
    </source>
</evidence>
<keyword evidence="2" id="KW-0732">Signal</keyword>
<feature type="region of interest" description="Disordered" evidence="1">
    <location>
        <begin position="102"/>
        <end position="163"/>
    </location>
</feature>
<sequence length="260" mass="27486">MKLVTIYLTCILSCRAQNLRGVPTNGEYFNGRKLQDSVVLLDTESSEAEASIPTSAVDPPEEFVLENSDPPAPYKEEDTVTEEAKADPAVSEVAVVTPFDPVPEAVATTTNPVSTKDASGETKLGSTTEKTKKSKTSEQVPASSKSTPAVKDPPAEAAVETSIPSLEAEPTSVTVVAPVGAYAGMVVKVESPDGRIMQVKLPASVKAGQKFNVAFPPINYKEKVLELFGAVADIKKIFDILDINHDNVVDATDLAKAGIV</sequence>
<evidence type="ECO:0000256" key="2">
    <source>
        <dbReference type="SAM" id="SignalP"/>
    </source>
</evidence>
<feature type="compositionally biased region" description="Polar residues" evidence="1">
    <location>
        <begin position="107"/>
        <end position="117"/>
    </location>
</feature>
<evidence type="ECO:0000256" key="1">
    <source>
        <dbReference type="SAM" id="MobiDB-lite"/>
    </source>
</evidence>
<name>A0A7S2GDQ1_9STRA</name>
<proteinExistence type="predicted"/>
<accession>A0A7S2GDQ1</accession>
<dbReference type="InterPro" id="IPR018247">
    <property type="entry name" value="EF_Hand_1_Ca_BS"/>
</dbReference>
<feature type="compositionally biased region" description="Basic and acidic residues" evidence="1">
    <location>
        <begin position="74"/>
        <end position="86"/>
    </location>
</feature>
<protein>
    <recommendedName>
        <fullName evidence="4">Calmodulin</fullName>
    </recommendedName>
</protein>
<dbReference type="AlphaFoldDB" id="A0A7S2GDQ1"/>
<feature type="region of interest" description="Disordered" evidence="1">
    <location>
        <begin position="46"/>
        <end position="89"/>
    </location>
</feature>
<organism evidence="3">
    <name type="scientific">Octactis speculum</name>
    <dbReference type="NCBI Taxonomy" id="3111310"/>
    <lineage>
        <taxon>Eukaryota</taxon>
        <taxon>Sar</taxon>
        <taxon>Stramenopiles</taxon>
        <taxon>Ochrophyta</taxon>
        <taxon>Dictyochophyceae</taxon>
        <taxon>Dictyochales</taxon>
        <taxon>Dictyochaceae</taxon>
        <taxon>Octactis</taxon>
    </lineage>
</organism>
<feature type="signal peptide" evidence="2">
    <location>
        <begin position="1"/>
        <end position="16"/>
    </location>
</feature>
<gene>
    <name evidence="3" type="ORF">DSPE1174_LOCUS18904</name>
</gene>